<dbReference type="EMBL" id="CABVJF010000022">
    <property type="protein sequence ID" value="VVQ19488.1"/>
    <property type="molecule type" value="Genomic_DNA"/>
</dbReference>
<gene>
    <name evidence="1" type="ORF">PS928_04828</name>
</gene>
<evidence type="ECO:0000313" key="1">
    <source>
        <dbReference type="EMBL" id="VVQ19488.1"/>
    </source>
</evidence>
<evidence type="ECO:0000313" key="2">
    <source>
        <dbReference type="Proteomes" id="UP000381378"/>
    </source>
</evidence>
<organism evidence="1 2">
    <name type="scientific">Pseudomonas fluorescens</name>
    <dbReference type="NCBI Taxonomy" id="294"/>
    <lineage>
        <taxon>Bacteria</taxon>
        <taxon>Pseudomonadati</taxon>
        <taxon>Pseudomonadota</taxon>
        <taxon>Gammaproteobacteria</taxon>
        <taxon>Pseudomonadales</taxon>
        <taxon>Pseudomonadaceae</taxon>
        <taxon>Pseudomonas</taxon>
    </lineage>
</organism>
<proteinExistence type="predicted"/>
<dbReference type="AlphaFoldDB" id="A0A5E7VCW1"/>
<sequence length="53" mass="6448">MEPGLSDICDKYDRLYDFHTYLQQQGYIEKMDCRDFQLGQFGEFEIEEIFKVD</sequence>
<reference evidence="1 2" key="1">
    <citation type="submission" date="2019-09" db="EMBL/GenBank/DDBJ databases">
        <authorList>
            <person name="Chandra G."/>
            <person name="Truman W A."/>
        </authorList>
    </citation>
    <scope>NUCLEOTIDE SEQUENCE [LARGE SCALE GENOMIC DNA]</scope>
    <source>
        <strain evidence="1">PS928</strain>
    </source>
</reference>
<accession>A0A5E7VCW1</accession>
<protein>
    <submittedName>
        <fullName evidence="1">Uncharacterized protein</fullName>
    </submittedName>
</protein>
<dbReference type="Proteomes" id="UP000381378">
    <property type="component" value="Unassembled WGS sequence"/>
</dbReference>
<name>A0A5E7VCW1_PSEFL</name>